<dbReference type="AlphaFoldDB" id="A0A345P9A0"/>
<accession>A0A345P9A0</accession>
<evidence type="ECO:0000313" key="2">
    <source>
        <dbReference type="Proteomes" id="UP000253940"/>
    </source>
</evidence>
<proteinExistence type="predicted"/>
<dbReference type="RefSeq" id="WP_114899967.1">
    <property type="nucleotide sequence ID" value="NZ_CP031222.1"/>
</dbReference>
<gene>
    <name evidence="1" type="ORF">HYN46_14045</name>
</gene>
<dbReference type="KEGG" id="mbah:HYN46_14045"/>
<dbReference type="Proteomes" id="UP000253940">
    <property type="component" value="Chromosome"/>
</dbReference>
<protein>
    <recommendedName>
        <fullName evidence="3">Ubiquitin-activating enzyme E1 FCCH domain-containing protein</fullName>
    </recommendedName>
</protein>
<evidence type="ECO:0000313" key="1">
    <source>
        <dbReference type="EMBL" id="AXI03859.1"/>
    </source>
</evidence>
<reference evidence="1 2" key="1">
    <citation type="submission" date="2018-07" db="EMBL/GenBank/DDBJ databases">
        <title>Genome sequencing of Moraxellaceae gen. HYN0046.</title>
        <authorList>
            <person name="Kim M."/>
            <person name="Yi H."/>
        </authorList>
    </citation>
    <scope>NUCLEOTIDE SEQUENCE [LARGE SCALE GENOMIC DNA]</scope>
    <source>
        <strain evidence="1 2">HYN0046</strain>
    </source>
</reference>
<name>A0A345P9A0_9GAMM</name>
<keyword evidence="2" id="KW-1185">Reference proteome</keyword>
<organism evidence="1 2">
    <name type="scientific">Aquirhabdus parva</name>
    <dbReference type="NCBI Taxonomy" id="2283318"/>
    <lineage>
        <taxon>Bacteria</taxon>
        <taxon>Pseudomonadati</taxon>
        <taxon>Pseudomonadota</taxon>
        <taxon>Gammaproteobacteria</taxon>
        <taxon>Moraxellales</taxon>
        <taxon>Moraxellaceae</taxon>
        <taxon>Aquirhabdus</taxon>
    </lineage>
</organism>
<sequence>MANLPIVGPAYQLSSLVIDCQNTINWYPQAIEVPNGTRVSALIPTPGLVRAFLGDEAPVRALRVLSNGALLAVIGKKLYHSPAGRFNLTQITGTIMGLGLVSIADNGTVAMIVNGSTNQVLDLKTLVLTTLQGSNIPRSSFVLFLDGRFVLNKEKSDRFVWTDLYSTNIDGASYATAEASPDPMVAMVEFQREIWMFGTQTTERYYSNQDLDLPFARMPGGVLEIGCAAANSVVRFGAGVVWLAVTEFGSGQIMMGSGGLPERISNHAIEAEISSYPTLKDAVAYAYQQNGHSFYVISFPSGNTTFVFDATTQLWHQRSWTNRQGQHDRHRAHVHAFFNETHYVGDYSNGKIYALDPKTYSDDGNVITRERTCPVVETGGAMSRYSRLEIVCETGNPKQKKNPDQPILKRYTSQMYPVMVVEALTSAGAIDMGHMLYSPNTIELLDVSAGISSIDIQTLVSYRNYSNYNPELLDVSASITGLTLDVLASYGIYTNAPEFLDTSASITAMSISKQLVQTSMQSEYLDVSSLITGIALI</sequence>
<evidence type="ECO:0008006" key="3">
    <source>
        <dbReference type="Google" id="ProtNLM"/>
    </source>
</evidence>
<dbReference type="OrthoDB" id="7842371at2"/>
<dbReference type="EMBL" id="CP031222">
    <property type="protein sequence ID" value="AXI03859.1"/>
    <property type="molecule type" value="Genomic_DNA"/>
</dbReference>